<dbReference type="Proteomes" id="UP000011560">
    <property type="component" value="Unassembled WGS sequence"/>
</dbReference>
<reference evidence="2 3" key="1">
    <citation type="journal article" date="2014" name="PLoS Genet.">
        <title>Phylogenetically driven sequencing of extremely halophilic archaea reveals strategies for static and dynamic osmo-response.</title>
        <authorList>
            <person name="Becker E.A."/>
            <person name="Seitzer P.M."/>
            <person name="Tritt A."/>
            <person name="Larsen D."/>
            <person name="Krusor M."/>
            <person name="Yao A.I."/>
            <person name="Wu D."/>
            <person name="Madern D."/>
            <person name="Eisen J.A."/>
            <person name="Darling A.E."/>
            <person name="Facciotti M.T."/>
        </authorList>
    </citation>
    <scope>NUCLEOTIDE SEQUENCE [LARGE SCALE GENOMIC DNA]</scope>
    <source>
        <strain evidence="2 3">JCM 14624</strain>
    </source>
</reference>
<accession>M0BW22</accession>
<organism evidence="2 3">
    <name type="scientific">Halovivax asiaticus JCM 14624</name>
    <dbReference type="NCBI Taxonomy" id="1227490"/>
    <lineage>
        <taxon>Archaea</taxon>
        <taxon>Methanobacteriati</taxon>
        <taxon>Methanobacteriota</taxon>
        <taxon>Stenosarchaea group</taxon>
        <taxon>Halobacteria</taxon>
        <taxon>Halobacteriales</taxon>
        <taxon>Natrialbaceae</taxon>
        <taxon>Halovivax</taxon>
    </lineage>
</organism>
<name>M0BW22_9EURY</name>
<feature type="region of interest" description="Disordered" evidence="1">
    <location>
        <begin position="21"/>
        <end position="43"/>
    </location>
</feature>
<dbReference type="AlphaFoldDB" id="M0BW22"/>
<proteinExistence type="predicted"/>
<comment type="caution">
    <text evidence="2">The sequence shown here is derived from an EMBL/GenBank/DDBJ whole genome shotgun (WGS) entry which is preliminary data.</text>
</comment>
<dbReference type="EMBL" id="AOIQ01000002">
    <property type="protein sequence ID" value="ELZ14312.1"/>
    <property type="molecule type" value="Genomic_DNA"/>
</dbReference>
<gene>
    <name evidence="2" type="ORF">C479_00350</name>
</gene>
<dbReference type="RefSeq" id="WP_007696261.1">
    <property type="nucleotide sequence ID" value="NZ_AOIQ01000002.1"/>
</dbReference>
<evidence type="ECO:0000256" key="1">
    <source>
        <dbReference type="SAM" id="MobiDB-lite"/>
    </source>
</evidence>
<feature type="compositionally biased region" description="Acidic residues" evidence="1">
    <location>
        <begin position="25"/>
        <end position="35"/>
    </location>
</feature>
<sequence length="337" mass="37481">MKRRALLSSLTATTVLVGGCLDSQGDPDEPDDGSSDMDTGGCDNGTSLAIDPVSAEGLVESITVSRAEIKTADPTLRIPRLSERIDRVLDGEPTTIEVDRAPPLQPSPYVRRGETVYTFDATITDAESITGPKYRVTETSYHEIRDEERTQSTALPDPDLWRLVEGIRSSTDTFVAAYLDQSARDESILAGGQDRLVVEFPDEIEHFGRYFVVERIGTRSSTIERTRYVSRQIGDQNAFETHFLDTYGITLENPDEDVRTLLDDAIDADGLEFCAEYDGESDDAFYTSALETLESHLQSVDRMGQDTRDVFSLPHGGAHYIEYEGTWYALQPVEWVV</sequence>
<evidence type="ECO:0000313" key="3">
    <source>
        <dbReference type="Proteomes" id="UP000011560"/>
    </source>
</evidence>
<dbReference type="PROSITE" id="PS51257">
    <property type="entry name" value="PROKAR_LIPOPROTEIN"/>
    <property type="match status" value="1"/>
</dbReference>
<evidence type="ECO:0000313" key="2">
    <source>
        <dbReference type="EMBL" id="ELZ14312.1"/>
    </source>
</evidence>
<protein>
    <submittedName>
        <fullName evidence="2">Uncharacterized protein</fullName>
    </submittedName>
</protein>
<keyword evidence="3" id="KW-1185">Reference proteome</keyword>